<dbReference type="Gene3D" id="3.10.310.10">
    <property type="entry name" value="Diaminopimelate Epimerase, Chain A, domain 1"/>
    <property type="match status" value="2"/>
</dbReference>
<dbReference type="GO" id="GO:0005737">
    <property type="term" value="C:cytoplasm"/>
    <property type="evidence" value="ECO:0007669"/>
    <property type="project" value="TreeGrafter"/>
</dbReference>
<protein>
    <submittedName>
        <fullName evidence="3">SibS</fullName>
    </submittedName>
</protein>
<dbReference type="BioCyc" id="MetaCyc:MONOMER-22180"/>
<evidence type="ECO:0000256" key="1">
    <source>
        <dbReference type="PIRSR" id="PIRSR016184-1"/>
    </source>
</evidence>
<dbReference type="NCBIfam" id="TIGR00654">
    <property type="entry name" value="PhzF_family"/>
    <property type="match status" value="1"/>
</dbReference>
<accession>C0LTN3</accession>
<sequence length="299" mass="30704">MTVSFEIVGIFGTEPGGGSPLAVVHDAGGLSTEQMRWIAGRLRADETVFVLPPATSGATYRVRVFTAAGESPYGGHSAVGTAVSLVRRGDIRPGTVVQECGGRQLTLRAGADRAEFAATGTPRVESLPADPVLDAIGLAAADLAGEPVLAGFGPLFRMVPVRQEALGRARPDFPAMTRHELPEIFLFAWDGPAASAEARLFAPGWAIPRDPACASVALAFGAWLADRQGRPDAPRPFLIRQGAELGRPALLSGTLGAGSGDAEITVTVGGPAPGELAGQITASPPDASQPNVLRTSSAA</sequence>
<dbReference type="Pfam" id="PF02567">
    <property type="entry name" value="PhzC-PhzF"/>
    <property type="match status" value="1"/>
</dbReference>
<dbReference type="AlphaFoldDB" id="C0LTN3"/>
<reference evidence="3" key="1">
    <citation type="journal article" date="2009" name="Appl. Environ. Microbiol.">
        <title>Biosynthesis of sibiromycin, a potent antitumor antibiotic.</title>
        <authorList>
            <person name="Li W."/>
            <person name="Khullar A."/>
            <person name="Chou S."/>
            <person name="Sacramo A."/>
            <person name="Gerratana B."/>
        </authorList>
    </citation>
    <scope>NUCLEOTIDE SEQUENCE</scope>
    <source>
        <strain evidence="3">DSM 44039</strain>
    </source>
</reference>
<name>C0LTN3_STRSJ</name>
<feature type="active site" evidence="1">
    <location>
        <position position="46"/>
    </location>
</feature>
<dbReference type="EMBL" id="FJ768674">
    <property type="protein sequence ID" value="ACN39742.1"/>
    <property type="molecule type" value="Genomic_DNA"/>
</dbReference>
<dbReference type="PANTHER" id="PTHR13774">
    <property type="entry name" value="PHENAZINE BIOSYNTHESIS PROTEIN"/>
    <property type="match status" value="1"/>
</dbReference>
<feature type="compositionally biased region" description="Polar residues" evidence="2">
    <location>
        <begin position="280"/>
        <end position="299"/>
    </location>
</feature>
<evidence type="ECO:0000256" key="2">
    <source>
        <dbReference type="SAM" id="MobiDB-lite"/>
    </source>
</evidence>
<dbReference type="PANTHER" id="PTHR13774:SF32">
    <property type="entry name" value="ANTISENSE-ENHANCING SEQUENCE 1"/>
    <property type="match status" value="1"/>
</dbReference>
<evidence type="ECO:0000313" key="3">
    <source>
        <dbReference type="EMBL" id="ACN39742.1"/>
    </source>
</evidence>
<proteinExistence type="predicted"/>
<feature type="region of interest" description="Disordered" evidence="2">
    <location>
        <begin position="266"/>
        <end position="299"/>
    </location>
</feature>
<dbReference type="GO" id="GO:0016853">
    <property type="term" value="F:isomerase activity"/>
    <property type="evidence" value="ECO:0007669"/>
    <property type="project" value="TreeGrafter"/>
</dbReference>
<dbReference type="InterPro" id="IPR003719">
    <property type="entry name" value="Phenazine_PhzF-like"/>
</dbReference>
<dbReference type="SUPFAM" id="SSF54506">
    <property type="entry name" value="Diaminopimelate epimerase-like"/>
    <property type="match status" value="1"/>
</dbReference>
<gene>
    <name evidence="3" type="primary">sibS</name>
</gene>
<organism evidence="3">
    <name type="scientific">Streptosporangium sibiricum</name>
    <dbReference type="NCBI Taxonomy" id="457432"/>
    <lineage>
        <taxon>Bacteria</taxon>
        <taxon>Bacillati</taxon>
        <taxon>Actinomycetota</taxon>
        <taxon>Actinomycetes</taxon>
        <taxon>Streptosporangiales</taxon>
        <taxon>Streptosporangiaceae</taxon>
        <taxon>Streptosporangium</taxon>
    </lineage>
</organism>
<dbReference type="PIRSF" id="PIRSF016184">
    <property type="entry name" value="PhzC_PhzF"/>
    <property type="match status" value="1"/>
</dbReference>